<evidence type="ECO:0000256" key="1">
    <source>
        <dbReference type="PROSITE-ProRule" id="PRU00169"/>
    </source>
</evidence>
<comment type="caution">
    <text evidence="4">The sequence shown here is derived from an EMBL/GenBank/DDBJ whole genome shotgun (WGS) entry which is preliminary data.</text>
</comment>
<sequence>MRPQLIKAVLIDDELHCTASLAIHLQELNYNVTVVKSFNKANDALDFLQQQPEIDLVFLDIEMPGLSGFDILEQLNNISFDVIFVTAYNQYAINAFKYSAFDYLLKPVEDIELSQCIGRWKEKKKNGIEKPQLAFLKELLYQQQNRPAKLALPTTEGLAFVTIDHITRCQSDSNYTHFHLADGENLMICKTLKDVESALTPYGFIRIHQSHLVNPKYIQKLVKNDGGYLVMNDSSQLRISKSKKEAVLNAFNMIG</sequence>
<dbReference type="SMART" id="SM00850">
    <property type="entry name" value="LytTR"/>
    <property type="match status" value="1"/>
</dbReference>
<dbReference type="SMART" id="SM00448">
    <property type="entry name" value="REC"/>
    <property type="match status" value="1"/>
</dbReference>
<dbReference type="InterPro" id="IPR046947">
    <property type="entry name" value="LytR-like"/>
</dbReference>
<protein>
    <submittedName>
        <fullName evidence="4">LytR/AlgR family response regulator transcription factor</fullName>
    </submittedName>
</protein>
<feature type="domain" description="HTH LytTR-type" evidence="3">
    <location>
        <begin position="150"/>
        <end position="253"/>
    </location>
</feature>
<reference evidence="4 5" key="1">
    <citation type="submission" date="2024-12" db="EMBL/GenBank/DDBJ databases">
        <authorList>
            <person name="Hu S."/>
        </authorList>
    </citation>
    <scope>NUCLEOTIDE SEQUENCE [LARGE SCALE GENOMIC DNA]</scope>
    <source>
        <strain evidence="4 5">P-25</strain>
    </source>
</reference>
<dbReference type="SUPFAM" id="SSF52172">
    <property type="entry name" value="CheY-like"/>
    <property type="match status" value="1"/>
</dbReference>
<dbReference type="PANTHER" id="PTHR37299:SF1">
    <property type="entry name" value="STAGE 0 SPORULATION PROTEIN A HOMOLOG"/>
    <property type="match status" value="1"/>
</dbReference>
<dbReference type="Gene3D" id="3.40.50.2300">
    <property type="match status" value="1"/>
</dbReference>
<dbReference type="Proteomes" id="UP001517367">
    <property type="component" value="Unassembled WGS sequence"/>
</dbReference>
<feature type="modified residue" description="4-aspartylphosphate" evidence="1">
    <location>
        <position position="60"/>
    </location>
</feature>
<dbReference type="InterPro" id="IPR011006">
    <property type="entry name" value="CheY-like_superfamily"/>
</dbReference>
<keyword evidence="1" id="KW-0597">Phosphoprotein</keyword>
<evidence type="ECO:0000259" key="2">
    <source>
        <dbReference type="PROSITE" id="PS50110"/>
    </source>
</evidence>
<dbReference type="PROSITE" id="PS50930">
    <property type="entry name" value="HTH_LYTTR"/>
    <property type="match status" value="1"/>
</dbReference>
<evidence type="ECO:0000259" key="3">
    <source>
        <dbReference type="PROSITE" id="PS50930"/>
    </source>
</evidence>
<dbReference type="Pfam" id="PF04397">
    <property type="entry name" value="LytTR"/>
    <property type="match status" value="1"/>
</dbReference>
<dbReference type="Pfam" id="PF00072">
    <property type="entry name" value="Response_reg"/>
    <property type="match status" value="1"/>
</dbReference>
<dbReference type="PANTHER" id="PTHR37299">
    <property type="entry name" value="TRANSCRIPTIONAL REGULATOR-RELATED"/>
    <property type="match status" value="1"/>
</dbReference>
<dbReference type="RefSeq" id="WP_138729982.1">
    <property type="nucleotide sequence ID" value="NZ_SRMP02000005.1"/>
</dbReference>
<keyword evidence="5" id="KW-1185">Reference proteome</keyword>
<dbReference type="EMBL" id="SRMP02000005">
    <property type="protein sequence ID" value="MFN0290764.1"/>
    <property type="molecule type" value="Genomic_DNA"/>
</dbReference>
<evidence type="ECO:0000313" key="4">
    <source>
        <dbReference type="EMBL" id="MFN0290764.1"/>
    </source>
</evidence>
<feature type="domain" description="Response regulatory" evidence="2">
    <location>
        <begin position="7"/>
        <end position="121"/>
    </location>
</feature>
<dbReference type="Gene3D" id="2.40.50.1020">
    <property type="entry name" value="LytTr DNA-binding domain"/>
    <property type="match status" value="1"/>
</dbReference>
<name>A0ABW9JED9_9SPHI</name>
<evidence type="ECO:0000313" key="5">
    <source>
        <dbReference type="Proteomes" id="UP001517367"/>
    </source>
</evidence>
<dbReference type="PROSITE" id="PS50110">
    <property type="entry name" value="RESPONSE_REGULATORY"/>
    <property type="match status" value="1"/>
</dbReference>
<dbReference type="InterPro" id="IPR001789">
    <property type="entry name" value="Sig_transdc_resp-reg_receiver"/>
</dbReference>
<organism evidence="4 5">
    <name type="scientific">Pedobacter helvus</name>
    <dbReference type="NCBI Taxonomy" id="2563444"/>
    <lineage>
        <taxon>Bacteria</taxon>
        <taxon>Pseudomonadati</taxon>
        <taxon>Bacteroidota</taxon>
        <taxon>Sphingobacteriia</taxon>
        <taxon>Sphingobacteriales</taxon>
        <taxon>Sphingobacteriaceae</taxon>
        <taxon>Pedobacter</taxon>
    </lineage>
</organism>
<dbReference type="InterPro" id="IPR007492">
    <property type="entry name" value="LytTR_DNA-bd_dom"/>
</dbReference>
<gene>
    <name evidence="4" type="ORF">E5L68_005145</name>
</gene>
<proteinExistence type="predicted"/>
<accession>A0ABW9JED9</accession>